<reference evidence="1" key="1">
    <citation type="submission" date="2023-04" db="EMBL/GenBank/DDBJ databases">
        <authorList>
            <person name="Li W."/>
        </authorList>
    </citation>
    <scope>NUCLEOTIDE SEQUENCE</scope>
    <source>
        <strain evidence="1">QITACRE101</strain>
    </source>
</reference>
<evidence type="ECO:0000313" key="1">
    <source>
        <dbReference type="EMBL" id="MDH2304668.1"/>
    </source>
</evidence>
<protein>
    <submittedName>
        <fullName evidence="1">Uncharacterized protein</fullName>
    </submittedName>
</protein>
<reference evidence="1" key="2">
    <citation type="submission" date="2023-10" db="EMBL/GenBank/DDBJ databases">
        <title>Analysis of Resistance Genes of Carbapenem-resistant Providencia rettgeri.</title>
        <authorList>
            <person name="Liu M."/>
        </authorList>
    </citation>
    <scope>NUCLEOTIDE SEQUENCE</scope>
    <source>
        <strain evidence="1">QITACRE101</strain>
    </source>
</reference>
<organism evidence="1 2">
    <name type="scientific">Providencia rettgeri</name>
    <dbReference type="NCBI Taxonomy" id="587"/>
    <lineage>
        <taxon>Bacteria</taxon>
        <taxon>Pseudomonadati</taxon>
        <taxon>Pseudomonadota</taxon>
        <taxon>Gammaproteobacteria</taxon>
        <taxon>Enterobacterales</taxon>
        <taxon>Morganellaceae</taxon>
        <taxon>Providencia</taxon>
    </lineage>
</organism>
<sequence>MSDKKEIATLSIKISVDSADLDKLEAQLKRIEGLMISTGLKQPASVGFSADKFFITNGQVFIDSSYITPAPIPSLKIKGIAIDSAMRQAAKEGAEGGFLTATTKTETDEQRRIKGLETKFSLLQSSMTSIQQTIADSDRAFAASLERVHADIQSAKSGWQL</sequence>
<dbReference type="EMBL" id="JARVQW010000001">
    <property type="protein sequence ID" value="MDH2304668.1"/>
    <property type="molecule type" value="Genomic_DNA"/>
</dbReference>
<dbReference type="RefSeq" id="WP_209101631.1">
    <property type="nucleotide sequence ID" value="NZ_JACTAI010000001.1"/>
</dbReference>
<accession>A0AB35LAB4</accession>
<dbReference type="Proteomes" id="UP001162044">
    <property type="component" value="Unassembled WGS sequence"/>
</dbReference>
<gene>
    <name evidence="1" type="ORF">QDQ51_04450</name>
</gene>
<comment type="caution">
    <text evidence="1">The sequence shown here is derived from an EMBL/GenBank/DDBJ whole genome shotgun (WGS) entry which is preliminary data.</text>
</comment>
<proteinExistence type="predicted"/>
<dbReference type="AlphaFoldDB" id="A0AB35LAB4"/>
<name>A0AB35LAB4_PRORE</name>
<evidence type="ECO:0000313" key="2">
    <source>
        <dbReference type="Proteomes" id="UP001162044"/>
    </source>
</evidence>
<dbReference type="GeneID" id="89489881"/>